<dbReference type="InterPro" id="IPR037257">
    <property type="entry name" value="T2SS_E_N_sf"/>
</dbReference>
<dbReference type="KEGG" id="hoh:Hoch_4274"/>
<protein>
    <submittedName>
        <fullName evidence="3">General secretory system II protein E domain protein</fullName>
    </submittedName>
</protein>
<name>D0LM65_HALO1</name>
<dbReference type="AlphaFoldDB" id="D0LM65"/>
<dbReference type="STRING" id="502025.Hoch_4274"/>
<feature type="compositionally biased region" description="Low complexity" evidence="1">
    <location>
        <begin position="201"/>
        <end position="228"/>
    </location>
</feature>
<reference evidence="3 4" key="1">
    <citation type="journal article" date="2010" name="Stand. Genomic Sci.">
        <title>Complete genome sequence of Haliangium ochraceum type strain (SMP-2).</title>
        <authorList>
            <consortium name="US DOE Joint Genome Institute (JGI-PGF)"/>
            <person name="Ivanova N."/>
            <person name="Daum C."/>
            <person name="Lang E."/>
            <person name="Abt B."/>
            <person name="Kopitz M."/>
            <person name="Saunders E."/>
            <person name="Lapidus A."/>
            <person name="Lucas S."/>
            <person name="Glavina Del Rio T."/>
            <person name="Nolan M."/>
            <person name="Tice H."/>
            <person name="Copeland A."/>
            <person name="Cheng J.F."/>
            <person name="Chen F."/>
            <person name="Bruce D."/>
            <person name="Goodwin L."/>
            <person name="Pitluck S."/>
            <person name="Mavromatis K."/>
            <person name="Pati A."/>
            <person name="Mikhailova N."/>
            <person name="Chen A."/>
            <person name="Palaniappan K."/>
            <person name="Land M."/>
            <person name="Hauser L."/>
            <person name="Chang Y.J."/>
            <person name="Jeffries C.D."/>
            <person name="Detter J.C."/>
            <person name="Brettin T."/>
            <person name="Rohde M."/>
            <person name="Goker M."/>
            <person name="Bristow J."/>
            <person name="Markowitz V."/>
            <person name="Eisen J.A."/>
            <person name="Hugenholtz P."/>
            <person name="Kyrpides N.C."/>
            <person name="Klenk H.P."/>
        </authorList>
    </citation>
    <scope>NUCLEOTIDE SEQUENCE [LARGE SCALE GENOMIC DNA]</scope>
    <source>
        <strain evidence="4">DSM 14365 / CIP 107738 / JCM 11303 / AJ 13395 / SMP-2</strain>
    </source>
</reference>
<keyword evidence="4" id="KW-1185">Reference proteome</keyword>
<evidence type="ECO:0000313" key="4">
    <source>
        <dbReference type="Proteomes" id="UP000001880"/>
    </source>
</evidence>
<dbReference type="InterPro" id="IPR007831">
    <property type="entry name" value="T2SS_GspE_N"/>
</dbReference>
<feature type="domain" description="Type II secretion system protein GspE N-terminal" evidence="2">
    <location>
        <begin position="65"/>
        <end position="141"/>
    </location>
</feature>
<dbReference type="eggNOG" id="COG0508">
    <property type="taxonomic scope" value="Bacteria"/>
</dbReference>
<feature type="region of interest" description="Disordered" evidence="1">
    <location>
        <begin position="160"/>
        <end position="250"/>
    </location>
</feature>
<dbReference type="Proteomes" id="UP000001880">
    <property type="component" value="Chromosome"/>
</dbReference>
<feature type="compositionally biased region" description="Low complexity" evidence="1">
    <location>
        <begin position="236"/>
        <end position="247"/>
    </location>
</feature>
<dbReference type="OrthoDB" id="5430167at2"/>
<evidence type="ECO:0000313" key="3">
    <source>
        <dbReference type="EMBL" id="ACY16771.1"/>
    </source>
</evidence>
<gene>
    <name evidence="3" type="ordered locus">Hoch_4274</name>
</gene>
<sequence length="479" mass="51118">MKLGEMLIRDGCVSAPQLERALARQAQEGGRLGTILVEMGLIDADTVTVYLGLELGIPIATGATLERAKRTAVRLLTPAQARQFRCIPIIVQDRQIIAALDDPHDLEVLDELYRLTGYRILPRVAPEIRIFYYLERYYGIPRPQRLAALGDSVRGRAPSQAAAARLPAPPLPGLPPVTASPAPQPEAQPVTMRPTPMVTSAADDSARGQANAAAADSAGQAPAAASTGDAGGEAGAEGSAGPPSAEGRALASDAEELVITLEADGADPAEEAQPLSFDAVELSSPETAAEPEPDFQPMTAEEVKIALAEASRRGDVADALMAYAVSVFDTTALCVMRDNMAFGWKASGGSLDRERIEALLVPLDIPSMFQNAMHKDNLFHGPPMPSTLHTYLYRVLRCQPPAQAVVAVVSIGKRVVNFLYGHREREEAMDEAEIAALRDVCQAASNAYVRLIAASKRESGEPLRERKPARLITIDPVAE</sequence>
<proteinExistence type="predicted"/>
<dbReference type="EMBL" id="CP001804">
    <property type="protein sequence ID" value="ACY16771.1"/>
    <property type="molecule type" value="Genomic_DNA"/>
</dbReference>
<dbReference type="Gene3D" id="3.30.300.160">
    <property type="entry name" value="Type II secretion system, protein E, N-terminal domain"/>
    <property type="match status" value="1"/>
</dbReference>
<accession>D0LM65</accession>
<dbReference type="HOGENOM" id="CLU_032809_0_0_7"/>
<evidence type="ECO:0000259" key="2">
    <source>
        <dbReference type="Pfam" id="PF05157"/>
    </source>
</evidence>
<dbReference type="RefSeq" id="WP_012829369.1">
    <property type="nucleotide sequence ID" value="NC_013440.1"/>
</dbReference>
<organism evidence="3 4">
    <name type="scientific">Haliangium ochraceum (strain DSM 14365 / JCM 11303 / SMP-2)</name>
    <dbReference type="NCBI Taxonomy" id="502025"/>
    <lineage>
        <taxon>Bacteria</taxon>
        <taxon>Pseudomonadati</taxon>
        <taxon>Myxococcota</taxon>
        <taxon>Polyangia</taxon>
        <taxon>Haliangiales</taxon>
        <taxon>Kofleriaceae</taxon>
        <taxon>Haliangium</taxon>
    </lineage>
</organism>
<dbReference type="Pfam" id="PF05157">
    <property type="entry name" value="MshEN"/>
    <property type="match status" value="1"/>
</dbReference>
<dbReference type="SUPFAM" id="SSF160246">
    <property type="entry name" value="EspE N-terminal domain-like"/>
    <property type="match status" value="1"/>
</dbReference>
<evidence type="ECO:0000256" key="1">
    <source>
        <dbReference type="SAM" id="MobiDB-lite"/>
    </source>
</evidence>